<evidence type="ECO:0000313" key="2">
    <source>
        <dbReference type="EMBL" id="CEL99910.1"/>
    </source>
</evidence>
<dbReference type="EMBL" id="CDMY01000291">
    <property type="protein sequence ID" value="CEL99910.1"/>
    <property type="molecule type" value="Genomic_DNA"/>
</dbReference>
<sequence>MGVMNSRGFFVRAEDGQPFTKEEDPPLDPHRHVECPERLQRLCKECFITINAHAYCEKWFDRTYGPFCCPESQWGPDCLACSQGCQPKTCDPMLGGCKCKDGYVGYRCETLQQPARRTHDIPQLAYPSPSPSPSPEQQEDQGEEEQEEEREEEQEEDEEETSTTEKEGQPCKDQDEKIKRLEKELQQQQQGQGQPGGPGRVNDHEEESGEALDSQNESFTDEDVSSVDQASERSWREGSQYETG</sequence>
<organism evidence="2 3">
    <name type="scientific">Vitrella brassicaformis (strain CCMP3155)</name>
    <dbReference type="NCBI Taxonomy" id="1169540"/>
    <lineage>
        <taxon>Eukaryota</taxon>
        <taxon>Sar</taxon>
        <taxon>Alveolata</taxon>
        <taxon>Colpodellida</taxon>
        <taxon>Vitrellaceae</taxon>
        <taxon>Vitrella</taxon>
    </lineage>
</organism>
<proteinExistence type="predicted"/>
<reference evidence="2 3" key="1">
    <citation type="submission" date="2014-11" db="EMBL/GenBank/DDBJ databases">
        <authorList>
            <person name="Zhu J."/>
            <person name="Qi W."/>
            <person name="Song R."/>
        </authorList>
    </citation>
    <scope>NUCLEOTIDE SEQUENCE [LARGE SCALE GENOMIC DNA]</scope>
</reference>
<dbReference type="VEuPathDB" id="CryptoDB:Vbra_4071"/>
<name>A0A0G4EPX9_VITBC</name>
<dbReference type="Proteomes" id="UP000041254">
    <property type="component" value="Unassembled WGS sequence"/>
</dbReference>
<feature type="compositionally biased region" description="Acidic residues" evidence="1">
    <location>
        <begin position="137"/>
        <end position="162"/>
    </location>
</feature>
<evidence type="ECO:0000313" key="3">
    <source>
        <dbReference type="Proteomes" id="UP000041254"/>
    </source>
</evidence>
<feature type="region of interest" description="Disordered" evidence="1">
    <location>
        <begin position="117"/>
        <end position="244"/>
    </location>
</feature>
<dbReference type="OrthoDB" id="18487at2759"/>
<protein>
    <submittedName>
        <fullName evidence="2">Uncharacterized protein</fullName>
    </submittedName>
</protein>
<feature type="compositionally biased region" description="Basic and acidic residues" evidence="1">
    <location>
        <begin position="163"/>
        <end position="185"/>
    </location>
</feature>
<evidence type="ECO:0000256" key="1">
    <source>
        <dbReference type="SAM" id="MobiDB-lite"/>
    </source>
</evidence>
<keyword evidence="3" id="KW-1185">Reference proteome</keyword>
<accession>A0A0G4EPX9</accession>
<gene>
    <name evidence="2" type="ORF">Vbra_4071</name>
</gene>
<dbReference type="AlphaFoldDB" id="A0A0G4EPX9"/>
<dbReference type="InParanoid" id="A0A0G4EPX9"/>